<dbReference type="EMBL" id="GL377305">
    <property type="protein sequence ID" value="EFI98109.1"/>
    <property type="molecule type" value="Genomic_DNA"/>
</dbReference>
<dbReference type="InParanoid" id="D8Q2F7"/>
<feature type="compositionally biased region" description="Basic and acidic residues" evidence="1">
    <location>
        <begin position="114"/>
        <end position="132"/>
    </location>
</feature>
<feature type="non-terminal residue" evidence="2">
    <location>
        <position position="158"/>
    </location>
</feature>
<gene>
    <name evidence="2" type="ORF">SCHCODRAFT_108583</name>
</gene>
<evidence type="ECO:0000313" key="3">
    <source>
        <dbReference type="Proteomes" id="UP000007431"/>
    </source>
</evidence>
<evidence type="ECO:0000256" key="1">
    <source>
        <dbReference type="SAM" id="MobiDB-lite"/>
    </source>
</evidence>
<reference evidence="2 3" key="1">
    <citation type="journal article" date="2010" name="Nat. Biotechnol.">
        <title>Genome sequence of the model mushroom Schizophyllum commune.</title>
        <authorList>
            <person name="Ohm R.A."/>
            <person name="de Jong J.F."/>
            <person name="Lugones L.G."/>
            <person name="Aerts A."/>
            <person name="Kothe E."/>
            <person name="Stajich J.E."/>
            <person name="de Vries R.P."/>
            <person name="Record E."/>
            <person name="Levasseur A."/>
            <person name="Baker S.E."/>
            <person name="Bartholomew K.A."/>
            <person name="Coutinho P.M."/>
            <person name="Erdmann S."/>
            <person name="Fowler T.J."/>
            <person name="Gathman A.C."/>
            <person name="Lombard V."/>
            <person name="Henrissat B."/>
            <person name="Knabe N."/>
            <person name="Kuees U."/>
            <person name="Lilly W.W."/>
            <person name="Lindquist E."/>
            <person name="Lucas S."/>
            <person name="Magnuson J.K."/>
            <person name="Piumi F."/>
            <person name="Raudaskoski M."/>
            <person name="Salamov A."/>
            <person name="Schmutz J."/>
            <person name="Schwarze F.W.M.R."/>
            <person name="vanKuyk P.A."/>
            <person name="Horton J.S."/>
            <person name="Grigoriev I.V."/>
            <person name="Woesten H.A.B."/>
        </authorList>
    </citation>
    <scope>NUCLEOTIDE SEQUENCE [LARGE SCALE GENOMIC DNA]</scope>
    <source>
        <strain evidence="3">H4-8 / FGSC 9210</strain>
    </source>
</reference>
<feature type="region of interest" description="Disordered" evidence="1">
    <location>
        <begin position="114"/>
        <end position="158"/>
    </location>
</feature>
<proteinExistence type="predicted"/>
<keyword evidence="3" id="KW-1185">Reference proteome</keyword>
<accession>D8Q2F7</accession>
<sequence length="158" mass="17086">MSAPTYDAAARVERVSEEYAAMKEAGTLRADPEAERRVKGAAESAITHGVKAQQTRNPIARVVHGRAARRSAKRAEREVDVSGAGLYTLKHTDDGAKVRTGMPSDTRELKMAKRLEEQGRRAEAGTRDKQDPALKTMSADTDVGKRVGGVADAEEIEV</sequence>
<dbReference type="AlphaFoldDB" id="D8Q2F7"/>
<dbReference type="HOGENOM" id="CLU_1670399_0_0_1"/>
<dbReference type="VEuPathDB" id="FungiDB:SCHCODRAFT_02620421"/>
<protein>
    <submittedName>
        <fullName evidence="2">Uncharacterized protein</fullName>
    </submittedName>
</protein>
<dbReference type="Proteomes" id="UP000007431">
    <property type="component" value="Unassembled WGS sequence"/>
</dbReference>
<organism evidence="3">
    <name type="scientific">Schizophyllum commune (strain H4-8 / FGSC 9210)</name>
    <name type="common">Split gill fungus</name>
    <dbReference type="NCBI Taxonomy" id="578458"/>
    <lineage>
        <taxon>Eukaryota</taxon>
        <taxon>Fungi</taxon>
        <taxon>Dikarya</taxon>
        <taxon>Basidiomycota</taxon>
        <taxon>Agaricomycotina</taxon>
        <taxon>Agaricomycetes</taxon>
        <taxon>Agaricomycetidae</taxon>
        <taxon>Agaricales</taxon>
        <taxon>Schizophyllaceae</taxon>
        <taxon>Schizophyllum</taxon>
    </lineage>
</organism>
<evidence type="ECO:0000313" key="2">
    <source>
        <dbReference type="EMBL" id="EFI98109.1"/>
    </source>
</evidence>
<name>D8Q2F7_SCHCM</name>